<evidence type="ECO:0000256" key="1">
    <source>
        <dbReference type="SAM" id="MobiDB-lite"/>
    </source>
</evidence>
<dbReference type="Proteomes" id="UP000471633">
    <property type="component" value="Unassembled WGS sequence"/>
</dbReference>
<feature type="compositionally biased region" description="Low complexity" evidence="1">
    <location>
        <begin position="903"/>
        <end position="930"/>
    </location>
</feature>
<sequence length="1015" mass="113946">MIQPHHTEHHDNQKLPYKSFQSNDCQVSKSIESSNNEQVTYVSIDQTSKKSSGRSWARSKRISLGCFEWHSRGPFRQTDIGSSNHLNSVNPTGSHHCTVHNQEDFTYTYQEPSKGRLKSGADSLLQRLRKRSFSRDKHKRDNKTQYCRSSSAPRSVYSYQSSAEFEINHIDKYSLTQINKYNNLFVPNLIPQISLSRSVPELQDRSYVPSGYLDNGMSYQCNVIPSELYPESSSYLTSCSSMKSSFPINNDKINAIATTTGNINNNLMELSNIDNSSYTLPIKDKTPINHELYLQSNYQASVNANILHGNFANSCTTSSTPAIMTDSSCLESNSECVDIPNEMKYSDSFVLLDKRQQYQPLYNPFTSSIYSEVCSKCCFTYYNNNDSNNNNQSTVTSNSPSLLVNSFSSCEMKHSPGRKSNNSLNEQISYPNMVQVNGNFTTGNNNNNQLITLDAPPTPSHPNIPIDHISNNSNIVDLGQTQNNSSCNSLRPDSLLSTSTTITTTRRESSCSDLSPNSMSSHDSALGGGKFQSDSGPLKTVCPNTITTSSTTNCMKNIDQLNYMKSPDMSTCINNNNRHLNPKDLYPIPPLCVPPSGNYCCSHTPPTPVRRPWLGDNSEQIATGRSRSGGQKRSVYVNASIYPIPEMIRNNDSSGNNFGGYVRDRQNSADTVTTSTSSNPVNASTTEIITTVSTHNNDKTMQSNASSVPIPYWTHLLPYRTSTVPQNLSGRLRKSETLPNDWINHESNKIIDHAIHSIPKSTSYQLNTLNQNHNSQCLNHSDECKSRSYVNYTPNHNFIDNTKNINRREAKSPPPRPPMRTSSHAAPRQNIVSSSVSPYCHHHHCQRHFALGLLDKSTKANRDEKYSNTNNIPAENSNDKSISESPILCRYSQLYSLKTEAKNSNNNSSNNNNNNNNNGNDNNNPINYNSYSQYTAINNMTSSAIHASNNKTNTPSLHPHRYVHYEQHQQQQSSTHRHHQHHPLPAQYQQCQSNPSNHQSNYKQLVDFDMKNIRK</sequence>
<feature type="region of interest" description="Disordered" evidence="1">
    <location>
        <begin position="500"/>
        <end position="532"/>
    </location>
</feature>
<proteinExistence type="predicted"/>
<feature type="compositionally biased region" description="Polar residues" evidence="1">
    <location>
        <begin position="513"/>
        <end position="523"/>
    </location>
</feature>
<feature type="region of interest" description="Disordered" evidence="1">
    <location>
        <begin position="901"/>
        <end position="930"/>
    </location>
</feature>
<evidence type="ECO:0000313" key="2">
    <source>
        <dbReference type="EMBL" id="KAH9590261.1"/>
    </source>
</evidence>
<feature type="compositionally biased region" description="Polar residues" evidence="1">
    <location>
        <begin position="867"/>
        <end position="876"/>
    </location>
</feature>
<dbReference type="AlphaFoldDB" id="A0A6A5DT14"/>
<dbReference type="KEGG" id="shx:MS3_00003017"/>
<feature type="region of interest" description="Disordered" evidence="1">
    <location>
        <begin position="862"/>
        <end position="882"/>
    </location>
</feature>
<dbReference type="GeneID" id="24592600"/>
<feature type="region of interest" description="Disordered" evidence="1">
    <location>
        <begin position="130"/>
        <end position="149"/>
    </location>
</feature>
<dbReference type="EMBL" id="AMPZ03000002">
    <property type="protein sequence ID" value="KAH9590261.1"/>
    <property type="molecule type" value="Genomic_DNA"/>
</dbReference>
<dbReference type="CTD" id="24592600"/>
<protein>
    <submittedName>
        <fullName evidence="2">Blue light receptor</fullName>
    </submittedName>
</protein>
<accession>A0A6A5DT14</accession>
<feature type="compositionally biased region" description="Polar residues" evidence="1">
    <location>
        <begin position="795"/>
        <end position="804"/>
    </location>
</feature>
<reference evidence="2" key="1">
    <citation type="journal article" date="2012" name="Nat. Genet.">
        <title>Whole-genome sequence of Schistosoma haematobium.</title>
        <authorList>
            <person name="Young N.D."/>
            <person name="Jex A.R."/>
            <person name="Li B."/>
            <person name="Liu S."/>
            <person name="Yang L."/>
            <person name="Xiong Z."/>
            <person name="Li Y."/>
            <person name="Cantacessi C."/>
            <person name="Hall R.S."/>
            <person name="Xu X."/>
            <person name="Chen F."/>
            <person name="Wu X."/>
            <person name="Zerlotini A."/>
            <person name="Oliveira G."/>
            <person name="Hofmann A."/>
            <person name="Zhang G."/>
            <person name="Fang X."/>
            <person name="Kang Y."/>
            <person name="Campbell B.E."/>
            <person name="Loukas A."/>
            <person name="Ranganathan S."/>
            <person name="Rollinson D."/>
            <person name="Rinaldi G."/>
            <person name="Brindley P.J."/>
            <person name="Yang H."/>
            <person name="Wang J."/>
            <person name="Wang J."/>
            <person name="Gasser R.B."/>
        </authorList>
    </citation>
    <scope>NUCLEOTIDE SEQUENCE</scope>
</reference>
<gene>
    <name evidence="2" type="primary">WC2_5</name>
    <name evidence="2" type="ORF">MS3_00003017</name>
</gene>
<reference evidence="2" key="3">
    <citation type="submission" date="2021-06" db="EMBL/GenBank/DDBJ databases">
        <title>Chromosome-level genome assembly for S. haematobium.</title>
        <authorList>
            <person name="Stroehlein A.J."/>
        </authorList>
    </citation>
    <scope>NUCLEOTIDE SEQUENCE</scope>
</reference>
<name>A0A6A5DT14_SCHHA</name>
<feature type="region of interest" description="Disordered" evidence="1">
    <location>
        <begin position="795"/>
        <end position="828"/>
    </location>
</feature>
<organism evidence="2 3">
    <name type="scientific">Schistosoma haematobium</name>
    <name type="common">Blood fluke</name>
    <dbReference type="NCBI Taxonomy" id="6185"/>
    <lineage>
        <taxon>Eukaryota</taxon>
        <taxon>Metazoa</taxon>
        <taxon>Spiralia</taxon>
        <taxon>Lophotrochozoa</taxon>
        <taxon>Platyhelminthes</taxon>
        <taxon>Trematoda</taxon>
        <taxon>Digenea</taxon>
        <taxon>Strigeidida</taxon>
        <taxon>Schistosomatoidea</taxon>
        <taxon>Schistosomatidae</taxon>
        <taxon>Schistosoma</taxon>
    </lineage>
</organism>
<keyword evidence="2" id="KW-0675">Receptor</keyword>
<feature type="compositionally biased region" description="Basic residues" evidence="1">
    <location>
        <begin position="130"/>
        <end position="141"/>
    </location>
</feature>
<comment type="caution">
    <text evidence="2">The sequence shown here is derived from an EMBL/GenBank/DDBJ whole genome shotgun (WGS) entry which is preliminary data.</text>
</comment>
<reference evidence="2" key="2">
    <citation type="journal article" date="2019" name="Gigascience">
        <title>High-quality Schistosoma haematobium genome achieved by single-molecule and long-range sequencing.</title>
        <authorList>
            <person name="Stroehlein A.J."/>
            <person name="Korhonen P.K."/>
            <person name="Chong T.M."/>
            <person name="Lim Y.L."/>
            <person name="Chan K.G."/>
            <person name="Webster B."/>
            <person name="Rollinson D."/>
            <person name="Brindley P.J."/>
            <person name="Gasser R.B."/>
            <person name="Young N.D."/>
        </authorList>
    </citation>
    <scope>NUCLEOTIDE SEQUENCE</scope>
</reference>
<dbReference type="RefSeq" id="XP_012796577.2">
    <property type="nucleotide sequence ID" value="XM_012941123.3"/>
</dbReference>
<feature type="compositionally biased region" description="Basic and acidic residues" evidence="1">
    <location>
        <begin position="1006"/>
        <end position="1015"/>
    </location>
</feature>
<reference evidence="2" key="4">
    <citation type="journal article" date="2022" name="PLoS Pathog.">
        <title>Chromosome-level genome of Schistosoma haematobium underpins genome-wide explorations of molecular variation.</title>
        <authorList>
            <person name="Stroehlein A.J."/>
            <person name="Korhonen P.K."/>
            <person name="Lee V.V."/>
            <person name="Ralph S.A."/>
            <person name="Mentink-Kane M."/>
            <person name="You H."/>
            <person name="McManus D.P."/>
            <person name="Tchuente L.T."/>
            <person name="Stothard J.R."/>
            <person name="Kaur P."/>
            <person name="Dudchenko O."/>
            <person name="Aiden E.L."/>
            <person name="Yang B."/>
            <person name="Yang H."/>
            <person name="Emery A.M."/>
            <person name="Webster B.L."/>
            <person name="Brindley P.J."/>
            <person name="Rollinson D."/>
            <person name="Chang B.C.H."/>
            <person name="Gasser R.B."/>
            <person name="Young N.D."/>
        </authorList>
    </citation>
    <scope>NUCLEOTIDE SEQUENCE</scope>
</reference>
<feature type="region of interest" description="Disordered" evidence="1">
    <location>
        <begin position="965"/>
        <end position="1015"/>
    </location>
</feature>
<feature type="compositionally biased region" description="Polar residues" evidence="1">
    <location>
        <begin position="987"/>
        <end position="1003"/>
    </location>
</feature>
<evidence type="ECO:0000313" key="3">
    <source>
        <dbReference type="Proteomes" id="UP000471633"/>
    </source>
</evidence>
<keyword evidence="3" id="KW-1185">Reference proteome</keyword>